<organism evidence="1 2">
    <name type="scientific">Ficus carica</name>
    <name type="common">Common fig</name>
    <dbReference type="NCBI Taxonomy" id="3494"/>
    <lineage>
        <taxon>Eukaryota</taxon>
        <taxon>Viridiplantae</taxon>
        <taxon>Streptophyta</taxon>
        <taxon>Embryophyta</taxon>
        <taxon>Tracheophyta</taxon>
        <taxon>Spermatophyta</taxon>
        <taxon>Magnoliopsida</taxon>
        <taxon>eudicotyledons</taxon>
        <taxon>Gunneridae</taxon>
        <taxon>Pentapetalae</taxon>
        <taxon>rosids</taxon>
        <taxon>fabids</taxon>
        <taxon>Rosales</taxon>
        <taxon>Moraceae</taxon>
        <taxon>Ficeae</taxon>
        <taxon>Ficus</taxon>
    </lineage>
</organism>
<keyword evidence="2" id="KW-1185">Reference proteome</keyword>
<evidence type="ECO:0000313" key="1">
    <source>
        <dbReference type="EMBL" id="GMN46906.1"/>
    </source>
</evidence>
<dbReference type="EMBL" id="BTGU01000024">
    <property type="protein sequence ID" value="GMN46906.1"/>
    <property type="molecule type" value="Genomic_DNA"/>
</dbReference>
<dbReference type="Proteomes" id="UP001187192">
    <property type="component" value="Unassembled WGS sequence"/>
</dbReference>
<proteinExistence type="predicted"/>
<sequence>MAIDDVAFCDSDICDLQFPVWWVHLSPPSLTVGRCRDTIWEDTDGCRSPP</sequence>
<evidence type="ECO:0000313" key="2">
    <source>
        <dbReference type="Proteomes" id="UP001187192"/>
    </source>
</evidence>
<accession>A0AA88AMZ1</accession>
<gene>
    <name evidence="1" type="ORF">TIFTF001_016092</name>
</gene>
<protein>
    <submittedName>
        <fullName evidence="1">Uncharacterized protein</fullName>
    </submittedName>
</protein>
<name>A0AA88AMZ1_FICCA</name>
<dbReference type="AlphaFoldDB" id="A0AA88AMZ1"/>
<comment type="caution">
    <text evidence="1">The sequence shown here is derived from an EMBL/GenBank/DDBJ whole genome shotgun (WGS) entry which is preliminary data.</text>
</comment>
<reference evidence="1" key="1">
    <citation type="submission" date="2023-07" db="EMBL/GenBank/DDBJ databases">
        <title>draft genome sequence of fig (Ficus carica).</title>
        <authorList>
            <person name="Takahashi T."/>
            <person name="Nishimura K."/>
        </authorList>
    </citation>
    <scope>NUCLEOTIDE SEQUENCE</scope>
</reference>